<dbReference type="Gene3D" id="3.30.70.100">
    <property type="match status" value="1"/>
</dbReference>
<dbReference type="InterPro" id="IPR036046">
    <property type="entry name" value="Acylphosphatase-like_dom_sf"/>
</dbReference>
<dbReference type="SUPFAM" id="SSF54975">
    <property type="entry name" value="Acylphosphatase/BLUF domain-like"/>
    <property type="match status" value="1"/>
</dbReference>
<dbReference type="InterPro" id="IPR007024">
    <property type="entry name" value="BLUF_domain"/>
</dbReference>
<dbReference type="OrthoDB" id="1122028at2"/>
<keyword evidence="3" id="KW-1185">Reference proteome</keyword>
<proteinExistence type="predicted"/>
<name>A0A212TJM6_9BACT</name>
<dbReference type="GO" id="GO:0071949">
    <property type="term" value="F:FAD binding"/>
    <property type="evidence" value="ECO:0007669"/>
    <property type="project" value="InterPro"/>
</dbReference>
<organism evidence="2 3">
    <name type="scientific">Hymenobacter gelipurpurascens</name>
    <dbReference type="NCBI Taxonomy" id="89968"/>
    <lineage>
        <taxon>Bacteria</taxon>
        <taxon>Pseudomonadati</taxon>
        <taxon>Bacteroidota</taxon>
        <taxon>Cytophagia</taxon>
        <taxon>Cytophagales</taxon>
        <taxon>Hymenobacteraceae</taxon>
        <taxon>Hymenobacter</taxon>
    </lineage>
</organism>
<dbReference type="Pfam" id="PF04940">
    <property type="entry name" value="BLUF"/>
    <property type="match status" value="1"/>
</dbReference>
<protein>
    <submittedName>
        <fullName evidence="2">Sensors of blue-light using FAD</fullName>
    </submittedName>
</protein>
<dbReference type="PROSITE" id="PS50925">
    <property type="entry name" value="BLUF"/>
    <property type="match status" value="1"/>
</dbReference>
<gene>
    <name evidence="2" type="ORF">SAMN06265337_1523</name>
</gene>
<evidence type="ECO:0000259" key="1">
    <source>
        <dbReference type="PROSITE" id="PS50925"/>
    </source>
</evidence>
<dbReference type="AlphaFoldDB" id="A0A212TJM6"/>
<evidence type="ECO:0000313" key="2">
    <source>
        <dbReference type="EMBL" id="SNC66175.1"/>
    </source>
</evidence>
<reference evidence="3" key="1">
    <citation type="submission" date="2017-06" db="EMBL/GenBank/DDBJ databases">
        <authorList>
            <person name="Varghese N."/>
            <person name="Submissions S."/>
        </authorList>
    </citation>
    <scope>NUCLEOTIDE SEQUENCE [LARGE SCALE GENOMIC DNA]</scope>
    <source>
        <strain evidence="3">DSM 11116</strain>
    </source>
</reference>
<dbReference type="RefSeq" id="WP_088842752.1">
    <property type="nucleotide sequence ID" value="NZ_FYEW01000001.1"/>
</dbReference>
<sequence length="142" mass="15957">MHHIVYQSSAVGQPTIAELKFLLQQSRMHNSRLGITGLLLYGNGEYLQVLEGEEAVVQQMYATIQTDYRHTHIITLSDGPIQARVFADWSMGFQKLSDEDFVRLTGYIDPYRANFLDAHLPEIGEGMLMLLKSFVGSAAPLL</sequence>
<dbReference type="Proteomes" id="UP000198131">
    <property type="component" value="Unassembled WGS sequence"/>
</dbReference>
<dbReference type="SMART" id="SM01034">
    <property type="entry name" value="BLUF"/>
    <property type="match status" value="1"/>
</dbReference>
<dbReference type="GO" id="GO:0009882">
    <property type="term" value="F:blue light photoreceptor activity"/>
    <property type="evidence" value="ECO:0007669"/>
    <property type="project" value="InterPro"/>
</dbReference>
<feature type="domain" description="BLUF" evidence="1">
    <location>
        <begin position="1"/>
        <end position="92"/>
    </location>
</feature>
<dbReference type="EMBL" id="FYEW01000001">
    <property type="protein sequence ID" value="SNC66175.1"/>
    <property type="molecule type" value="Genomic_DNA"/>
</dbReference>
<accession>A0A212TJM6</accession>
<evidence type="ECO:0000313" key="3">
    <source>
        <dbReference type="Proteomes" id="UP000198131"/>
    </source>
</evidence>